<dbReference type="AlphaFoldDB" id="A0A348HB85"/>
<organism evidence="1 2">
    <name type="scientific">Zymobacter palmae</name>
    <dbReference type="NCBI Taxonomy" id="33074"/>
    <lineage>
        <taxon>Bacteria</taxon>
        <taxon>Pseudomonadati</taxon>
        <taxon>Pseudomonadota</taxon>
        <taxon>Gammaproteobacteria</taxon>
        <taxon>Oceanospirillales</taxon>
        <taxon>Halomonadaceae</taxon>
        <taxon>Zymobacter group</taxon>
        <taxon>Zymobacter</taxon>
    </lineage>
</organism>
<evidence type="ECO:0000313" key="2">
    <source>
        <dbReference type="Proteomes" id="UP000267342"/>
    </source>
</evidence>
<dbReference type="Proteomes" id="UP000267342">
    <property type="component" value="Chromosome"/>
</dbReference>
<protein>
    <submittedName>
        <fullName evidence="1">Uncharacterized protein</fullName>
    </submittedName>
</protein>
<name>A0A348HB85_9GAMM</name>
<keyword evidence="2" id="KW-1185">Reference proteome</keyword>
<dbReference type="KEGG" id="zpl:ZBT109_0087"/>
<sequence length="44" mass="4607">MSIQSEEEQALLTGKGGDMVVMKKGLYLALLAADRGIVLAEASV</sequence>
<evidence type="ECO:0000313" key="1">
    <source>
        <dbReference type="EMBL" id="BBG28887.1"/>
    </source>
</evidence>
<reference evidence="1 2" key="1">
    <citation type="submission" date="2018-09" db="EMBL/GenBank/DDBJ databases">
        <title>Zymobacter palmae IAM14233 (=T109) whole genome analysis.</title>
        <authorList>
            <person name="Yanase H."/>
        </authorList>
    </citation>
    <scope>NUCLEOTIDE SEQUENCE [LARGE SCALE GENOMIC DNA]</scope>
    <source>
        <strain evidence="1 2">IAM14233</strain>
    </source>
</reference>
<gene>
    <name evidence="1" type="ORF">ZBT109_0087</name>
</gene>
<accession>A0A348HB85</accession>
<proteinExistence type="predicted"/>
<dbReference type="EMBL" id="AP018933">
    <property type="protein sequence ID" value="BBG28887.1"/>
    <property type="molecule type" value="Genomic_DNA"/>
</dbReference>